<sequence length="65" mass="7584">MSCFNIRSCNTFNVSIFSIWFKQLMNIYSSLIVFNLVTYSGKCNKISTKIKKQPDYNLLYSLLNS</sequence>
<evidence type="ECO:0000313" key="1">
    <source>
        <dbReference type="EMBL" id="JAP08610.1"/>
    </source>
</evidence>
<dbReference type="AlphaFoldDB" id="A0A0V0GK36"/>
<reference evidence="1" key="1">
    <citation type="submission" date="2015-12" db="EMBL/GenBank/DDBJ databases">
        <title>Gene expression during late stages of embryo sac development: a critical building block for successful pollen-pistil interactions.</title>
        <authorList>
            <person name="Liu Y."/>
            <person name="Joly V."/>
            <person name="Sabar M."/>
            <person name="Matton D.P."/>
        </authorList>
    </citation>
    <scope>NUCLEOTIDE SEQUENCE</scope>
</reference>
<protein>
    <submittedName>
        <fullName evidence="1">Putative ovule protein</fullName>
    </submittedName>
</protein>
<organism evidence="1">
    <name type="scientific">Solanum chacoense</name>
    <name type="common">Chaco potato</name>
    <dbReference type="NCBI Taxonomy" id="4108"/>
    <lineage>
        <taxon>Eukaryota</taxon>
        <taxon>Viridiplantae</taxon>
        <taxon>Streptophyta</taxon>
        <taxon>Embryophyta</taxon>
        <taxon>Tracheophyta</taxon>
        <taxon>Spermatophyta</taxon>
        <taxon>Magnoliopsida</taxon>
        <taxon>eudicotyledons</taxon>
        <taxon>Gunneridae</taxon>
        <taxon>Pentapetalae</taxon>
        <taxon>asterids</taxon>
        <taxon>lamiids</taxon>
        <taxon>Solanales</taxon>
        <taxon>Solanaceae</taxon>
        <taxon>Solanoideae</taxon>
        <taxon>Solaneae</taxon>
        <taxon>Solanum</taxon>
    </lineage>
</organism>
<name>A0A0V0GK36_SOLCH</name>
<proteinExistence type="predicted"/>
<accession>A0A0V0GK36</accession>
<dbReference type="EMBL" id="GEDG01036608">
    <property type="protein sequence ID" value="JAP08610.1"/>
    <property type="molecule type" value="Transcribed_RNA"/>
</dbReference>